<keyword evidence="2" id="KW-1185">Reference proteome</keyword>
<protein>
    <submittedName>
        <fullName evidence="1">Uncharacterized protein</fullName>
    </submittedName>
</protein>
<organism evidence="1 2">
    <name type="scientific">Plakobranchus ocellatus</name>
    <dbReference type="NCBI Taxonomy" id="259542"/>
    <lineage>
        <taxon>Eukaryota</taxon>
        <taxon>Metazoa</taxon>
        <taxon>Spiralia</taxon>
        <taxon>Lophotrochozoa</taxon>
        <taxon>Mollusca</taxon>
        <taxon>Gastropoda</taxon>
        <taxon>Heterobranchia</taxon>
        <taxon>Euthyneura</taxon>
        <taxon>Panpulmonata</taxon>
        <taxon>Sacoglossa</taxon>
        <taxon>Placobranchoidea</taxon>
        <taxon>Plakobranchidae</taxon>
        <taxon>Plakobranchus</taxon>
    </lineage>
</organism>
<accession>A0AAV4BUQ1</accession>
<dbReference type="EMBL" id="BLXT01005558">
    <property type="protein sequence ID" value="GFO23929.1"/>
    <property type="molecule type" value="Genomic_DNA"/>
</dbReference>
<dbReference type="Proteomes" id="UP000735302">
    <property type="component" value="Unassembled WGS sequence"/>
</dbReference>
<gene>
    <name evidence="1" type="ORF">PoB_005043400</name>
</gene>
<comment type="caution">
    <text evidence="1">The sequence shown here is derived from an EMBL/GenBank/DDBJ whole genome shotgun (WGS) entry which is preliminary data.</text>
</comment>
<sequence>MTFFIFPWDDRGDGRPTDTPLLYTLAPVLKANGLLTHENVSENFHQARHSRGWAEARTTKKELVRYQRVDSHYLPYPLVQAEDGQTVPGTNWHASQIFKTTEGFRPRPKRSRQSRGETATSLHSFCIALSRLPRKRGKQEARD</sequence>
<evidence type="ECO:0000313" key="1">
    <source>
        <dbReference type="EMBL" id="GFO23929.1"/>
    </source>
</evidence>
<proteinExistence type="predicted"/>
<reference evidence="1 2" key="1">
    <citation type="journal article" date="2021" name="Elife">
        <title>Chloroplast acquisition without the gene transfer in kleptoplastic sea slugs, Plakobranchus ocellatus.</title>
        <authorList>
            <person name="Maeda T."/>
            <person name="Takahashi S."/>
            <person name="Yoshida T."/>
            <person name="Shimamura S."/>
            <person name="Takaki Y."/>
            <person name="Nagai Y."/>
            <person name="Toyoda A."/>
            <person name="Suzuki Y."/>
            <person name="Arimoto A."/>
            <person name="Ishii H."/>
            <person name="Satoh N."/>
            <person name="Nishiyama T."/>
            <person name="Hasebe M."/>
            <person name="Maruyama T."/>
            <person name="Minagawa J."/>
            <person name="Obokata J."/>
            <person name="Shigenobu S."/>
        </authorList>
    </citation>
    <scope>NUCLEOTIDE SEQUENCE [LARGE SCALE GENOMIC DNA]</scope>
</reference>
<evidence type="ECO:0000313" key="2">
    <source>
        <dbReference type="Proteomes" id="UP000735302"/>
    </source>
</evidence>
<name>A0AAV4BUQ1_9GAST</name>
<dbReference type="AlphaFoldDB" id="A0AAV4BUQ1"/>